<evidence type="ECO:0000256" key="1">
    <source>
        <dbReference type="ARBA" id="ARBA00004370"/>
    </source>
</evidence>
<dbReference type="InterPro" id="IPR002142">
    <property type="entry name" value="Peptidase_S49"/>
</dbReference>
<evidence type="ECO:0000256" key="2">
    <source>
        <dbReference type="ARBA" id="ARBA00008683"/>
    </source>
</evidence>
<feature type="transmembrane region" description="Helical" evidence="8">
    <location>
        <begin position="12"/>
        <end position="34"/>
    </location>
</feature>
<keyword evidence="11" id="KW-1185">Reference proteome</keyword>
<dbReference type="PANTHER" id="PTHR33209:SF1">
    <property type="entry name" value="PEPTIDASE S49 DOMAIN-CONTAINING PROTEIN"/>
    <property type="match status" value="1"/>
</dbReference>
<comment type="similarity">
    <text evidence="2">Belongs to the peptidase S49 family.</text>
</comment>
<dbReference type="InterPro" id="IPR047272">
    <property type="entry name" value="S49_SppA_C"/>
</dbReference>
<keyword evidence="6 8" id="KW-0472">Membrane</keyword>
<proteinExistence type="inferred from homology"/>
<dbReference type="OrthoDB" id="9764363at2"/>
<evidence type="ECO:0000259" key="9">
    <source>
        <dbReference type="Pfam" id="PF01343"/>
    </source>
</evidence>
<dbReference type="SUPFAM" id="SSF52096">
    <property type="entry name" value="ClpP/crotonase"/>
    <property type="match status" value="2"/>
</dbReference>
<dbReference type="InterPro" id="IPR004634">
    <property type="entry name" value="Pept_S49_pIV"/>
</dbReference>
<gene>
    <name evidence="10" type="ORF">HHI_12704</name>
</gene>
<dbReference type="PANTHER" id="PTHR33209">
    <property type="entry name" value="PROTEASE 4"/>
    <property type="match status" value="1"/>
</dbReference>
<keyword evidence="8" id="KW-1133">Transmembrane helix</keyword>
<dbReference type="InterPro" id="IPR004635">
    <property type="entry name" value="Pept_S49_SppA"/>
</dbReference>
<comment type="caution">
    <text evidence="10">The sequence shown here is derived from an EMBL/GenBank/DDBJ whole genome shotgun (WGS) entry which is preliminary data.</text>
</comment>
<dbReference type="Gene3D" id="3.90.226.10">
    <property type="entry name" value="2-enoyl-CoA Hydratase, Chain A, domain 1"/>
    <property type="match status" value="3"/>
</dbReference>
<dbReference type="CDD" id="cd07018">
    <property type="entry name" value="S49_SppA_67K_type"/>
    <property type="match status" value="1"/>
</dbReference>
<comment type="subcellular location">
    <subcellularLocation>
        <location evidence="1">Membrane</location>
    </subcellularLocation>
</comment>
<organism evidence="10 11">
    <name type="scientific">Hyphomonas hirschiana VP5</name>
    <dbReference type="NCBI Taxonomy" id="1280951"/>
    <lineage>
        <taxon>Bacteria</taxon>
        <taxon>Pseudomonadati</taxon>
        <taxon>Pseudomonadota</taxon>
        <taxon>Alphaproteobacteria</taxon>
        <taxon>Hyphomonadales</taxon>
        <taxon>Hyphomonadaceae</taxon>
        <taxon>Hyphomonas</taxon>
    </lineage>
</organism>
<dbReference type="GO" id="GO:0016020">
    <property type="term" value="C:membrane"/>
    <property type="evidence" value="ECO:0007669"/>
    <property type="project" value="UniProtKB-SubCell"/>
</dbReference>
<feature type="domain" description="Peptidase S49" evidence="9">
    <location>
        <begin position="366"/>
        <end position="517"/>
    </location>
</feature>
<dbReference type="InterPro" id="IPR029045">
    <property type="entry name" value="ClpP/crotonase-like_dom_sf"/>
</dbReference>
<keyword evidence="3" id="KW-0645">Protease</keyword>
<evidence type="ECO:0000256" key="6">
    <source>
        <dbReference type="ARBA" id="ARBA00023136"/>
    </source>
</evidence>
<dbReference type="GO" id="GO:0008236">
    <property type="term" value="F:serine-type peptidase activity"/>
    <property type="evidence" value="ECO:0007669"/>
    <property type="project" value="UniProtKB-KW"/>
</dbReference>
<evidence type="ECO:0000256" key="8">
    <source>
        <dbReference type="SAM" id="Phobius"/>
    </source>
</evidence>
<dbReference type="GO" id="GO:0006465">
    <property type="term" value="P:signal peptide processing"/>
    <property type="evidence" value="ECO:0007669"/>
    <property type="project" value="InterPro"/>
</dbReference>
<dbReference type="EMBL" id="ARYI01000011">
    <property type="protein sequence ID" value="KCZ91451.1"/>
    <property type="molecule type" value="Genomic_DNA"/>
</dbReference>
<dbReference type="InterPro" id="IPR047217">
    <property type="entry name" value="S49_SppA_67K_type_N"/>
</dbReference>
<evidence type="ECO:0000256" key="7">
    <source>
        <dbReference type="PIRSR" id="PIRSR001217-1"/>
    </source>
</evidence>
<feature type="active site" description="Nucleophile" evidence="7">
    <location>
        <position position="383"/>
    </location>
</feature>
<dbReference type="RefSeq" id="WP_011647623.1">
    <property type="nucleotide sequence ID" value="NZ_ARYI01000011.1"/>
</dbReference>
<keyword evidence="8" id="KW-0812">Transmembrane</keyword>
<evidence type="ECO:0000256" key="4">
    <source>
        <dbReference type="ARBA" id="ARBA00022801"/>
    </source>
</evidence>
<dbReference type="Pfam" id="PF01343">
    <property type="entry name" value="Peptidase_S49"/>
    <property type="match status" value="2"/>
</dbReference>
<dbReference type="NCBIfam" id="TIGR00706">
    <property type="entry name" value="SppA_dom"/>
    <property type="match status" value="1"/>
</dbReference>
<name>A0A059FLN4_9PROT</name>
<feature type="active site" description="Proton donor/acceptor" evidence="7">
    <location>
        <position position="187"/>
    </location>
</feature>
<dbReference type="AlphaFoldDB" id="A0A059FLN4"/>
<dbReference type="Gene3D" id="6.20.330.10">
    <property type="match status" value="1"/>
</dbReference>
<dbReference type="Proteomes" id="UP000025061">
    <property type="component" value="Unassembled WGS sequence"/>
</dbReference>
<evidence type="ECO:0000256" key="5">
    <source>
        <dbReference type="ARBA" id="ARBA00022825"/>
    </source>
</evidence>
<protein>
    <submittedName>
        <fullName evidence="10">Signal peptide peptidase SppA, 67K type</fullName>
    </submittedName>
</protein>
<keyword evidence="5" id="KW-0720">Serine protease</keyword>
<reference evidence="10 11" key="1">
    <citation type="submission" date="2013-04" db="EMBL/GenBank/DDBJ databases">
        <title>Hyphomonas hirschiana VP5 Genome Sequencing.</title>
        <authorList>
            <person name="Lai Q."/>
            <person name="Shao Z."/>
        </authorList>
    </citation>
    <scope>NUCLEOTIDE SEQUENCE [LARGE SCALE GENOMIC DNA]</scope>
    <source>
        <strain evidence="10 11">VP5</strain>
    </source>
</reference>
<evidence type="ECO:0000313" key="10">
    <source>
        <dbReference type="EMBL" id="KCZ91451.1"/>
    </source>
</evidence>
<sequence length="592" mass="62745">MKTFLLSMAGAFTAMILFIIVGFFFLFTLIGVAASSKPPHPDDIILTLDLNAAYPDQAPAGGLAALSGTPGFIDLLLKLKEAESDDSVKGLFIRGADYGFGTTRAEELREAIQSFKASGKFVIAHSQGMFGSSGPSAFHSISAADEIWMQPGTDLMVTGVVFETEFYKGLFENIDLQPQVYPFYEYKNAPNSYNETSYTEPHRMAMEALATSIWTTALEEIAEDRGTSAGQLRAALESGPKPAETALELKLVDKLGWPEDAEEAAIARAGNDDAEMIDLAVYAAPTKYNSKAPLIAVVGGEGPIVTGGADGGSPFSDAPAFASDTVARAILDAAEDEDVKAIVFRVDSPGGSPTASDQIWRAVERAKEAGKPVVVSMGAYAASGGYYVSTGADAILANRATLTGSIGIFGGKLALDGTFNKIGVTFDSVTVGGDFASAWGTSPFTETQEAEVKASLKRGYDRFLNHVGAGRDMTYDEVHEVARGRVWTGEAALQQGLVDEIGTFMDAIEKAKELAGIEADVKPRLAFYPYRKTGLEALEDLFGVSAETARAAAVISTIAGDERTQAMLQELATAEAMNAGQAMALGPRIRER</sequence>
<dbReference type="CDD" id="cd07023">
    <property type="entry name" value="S49_Sppa_N_C"/>
    <property type="match status" value="1"/>
</dbReference>
<evidence type="ECO:0000313" key="11">
    <source>
        <dbReference type="Proteomes" id="UP000025061"/>
    </source>
</evidence>
<feature type="domain" description="Peptidase S49" evidence="9">
    <location>
        <begin position="116"/>
        <end position="265"/>
    </location>
</feature>
<dbReference type="PATRIC" id="fig|1280951.3.peg.2560"/>
<dbReference type="PIRSF" id="PIRSF001217">
    <property type="entry name" value="Protease_4_SppA"/>
    <property type="match status" value="1"/>
</dbReference>
<evidence type="ECO:0000256" key="3">
    <source>
        <dbReference type="ARBA" id="ARBA00022670"/>
    </source>
</evidence>
<accession>A0A059FLN4</accession>
<keyword evidence="4" id="KW-0378">Hydrolase</keyword>